<evidence type="ECO:0008006" key="3">
    <source>
        <dbReference type="Google" id="ProtNLM"/>
    </source>
</evidence>
<name>A0ABP6YM15_9ACTN</name>
<evidence type="ECO:0000313" key="1">
    <source>
        <dbReference type="EMBL" id="GAA3585536.1"/>
    </source>
</evidence>
<dbReference type="EMBL" id="BAABDQ010000022">
    <property type="protein sequence ID" value="GAA3585536.1"/>
    <property type="molecule type" value="Genomic_DNA"/>
</dbReference>
<evidence type="ECO:0000313" key="2">
    <source>
        <dbReference type="Proteomes" id="UP001500630"/>
    </source>
</evidence>
<dbReference type="NCBIfam" id="NF046112">
    <property type="entry name" value="MSMEG_6209_Nter"/>
    <property type="match status" value="1"/>
</dbReference>
<protein>
    <recommendedName>
        <fullName evidence="3">DUF3562 domain-containing protein</fullName>
    </recommendedName>
</protein>
<accession>A0ABP6YM15</accession>
<gene>
    <name evidence="1" type="ORF">GCM10022419_079400</name>
</gene>
<sequence>MTATVDQAKREEQAMREVAARLTKTFAPDHSPERVTQIIETVLHRFDGRPIRDFVPVLVERYARQELAVRERVAA</sequence>
<keyword evidence="2" id="KW-1185">Reference proteome</keyword>
<proteinExistence type="predicted"/>
<organism evidence="1 2">
    <name type="scientific">Nonomuraea rosea</name>
    <dbReference type="NCBI Taxonomy" id="638574"/>
    <lineage>
        <taxon>Bacteria</taxon>
        <taxon>Bacillati</taxon>
        <taxon>Actinomycetota</taxon>
        <taxon>Actinomycetes</taxon>
        <taxon>Streptosporangiales</taxon>
        <taxon>Streptosporangiaceae</taxon>
        <taxon>Nonomuraea</taxon>
    </lineage>
</organism>
<reference evidence="2" key="1">
    <citation type="journal article" date="2019" name="Int. J. Syst. Evol. Microbiol.">
        <title>The Global Catalogue of Microorganisms (GCM) 10K type strain sequencing project: providing services to taxonomists for standard genome sequencing and annotation.</title>
        <authorList>
            <consortium name="The Broad Institute Genomics Platform"/>
            <consortium name="The Broad Institute Genome Sequencing Center for Infectious Disease"/>
            <person name="Wu L."/>
            <person name="Ma J."/>
        </authorList>
    </citation>
    <scope>NUCLEOTIDE SEQUENCE [LARGE SCALE GENOMIC DNA]</scope>
    <source>
        <strain evidence="2">JCM 17326</strain>
    </source>
</reference>
<dbReference type="RefSeq" id="WP_345570128.1">
    <property type="nucleotide sequence ID" value="NZ_BAABDQ010000022.1"/>
</dbReference>
<dbReference type="Proteomes" id="UP001500630">
    <property type="component" value="Unassembled WGS sequence"/>
</dbReference>
<comment type="caution">
    <text evidence="1">The sequence shown here is derived from an EMBL/GenBank/DDBJ whole genome shotgun (WGS) entry which is preliminary data.</text>
</comment>
<dbReference type="Gene3D" id="1.10.8.1060">
    <property type="entry name" value="Corynebacterium glutamicum thioredoxin-dependent arsenate reductase, N-terminal domain"/>
    <property type="match status" value="1"/>
</dbReference>